<comment type="similarity">
    <text evidence="3">Belongs to the SMC family. SMC6 subfamily.</text>
</comment>
<keyword evidence="6" id="KW-0227">DNA damage</keyword>
<keyword evidence="4" id="KW-0158">Chromosome</keyword>
<dbReference type="GO" id="GO:0035861">
    <property type="term" value="C:site of double-strand break"/>
    <property type="evidence" value="ECO:0007669"/>
    <property type="project" value="TreeGrafter"/>
</dbReference>
<protein>
    <submittedName>
        <fullName evidence="13">RefF/RecN/SMC N terminal domain-containing protein</fullName>
    </submittedName>
</protein>
<organism evidence="13">
    <name type="scientific">Trepomonas sp. PC1</name>
    <dbReference type="NCBI Taxonomy" id="1076344"/>
    <lineage>
        <taxon>Eukaryota</taxon>
        <taxon>Metamonada</taxon>
        <taxon>Diplomonadida</taxon>
        <taxon>Hexamitidae</taxon>
        <taxon>Hexamitinae</taxon>
        <taxon>Trepomonas</taxon>
    </lineage>
</organism>
<evidence type="ECO:0000256" key="6">
    <source>
        <dbReference type="ARBA" id="ARBA00022763"/>
    </source>
</evidence>
<dbReference type="PANTHER" id="PTHR19306:SF6">
    <property type="entry name" value="STRUCTURAL MAINTENANCE OF CHROMOSOMES PROTEIN 6"/>
    <property type="match status" value="1"/>
</dbReference>
<evidence type="ECO:0000256" key="11">
    <source>
        <dbReference type="ARBA" id="ARBA00023242"/>
    </source>
</evidence>
<dbReference type="GO" id="GO:0000724">
    <property type="term" value="P:double-strand break repair via homologous recombination"/>
    <property type="evidence" value="ECO:0007669"/>
    <property type="project" value="TreeGrafter"/>
</dbReference>
<keyword evidence="5" id="KW-0547">Nucleotide-binding</keyword>
<proteinExistence type="inferred from homology"/>
<dbReference type="EMBL" id="GDID01005478">
    <property type="protein sequence ID" value="JAP91128.1"/>
    <property type="molecule type" value="Transcribed_RNA"/>
</dbReference>
<dbReference type="Gene3D" id="3.40.50.300">
    <property type="entry name" value="P-loop containing nucleotide triphosphate hydrolases"/>
    <property type="match status" value="1"/>
</dbReference>
<feature type="coiled-coil region" evidence="12">
    <location>
        <begin position="277"/>
        <end position="487"/>
    </location>
</feature>
<keyword evidence="10" id="KW-0234">DNA repair</keyword>
<keyword evidence="8 12" id="KW-0175">Coiled coil</keyword>
<sequence>STTELQEFNIEEPQKSADFQNMAIEIDTNKKELQQYMQGKNKEDSFIKEKEVRLSQMVRERRQNESQIQMSQNQVQRLEQKLNDIKLGVKKHQQHINSLSTQDQQTYMQLQQFGGRIVGPASAYFSVRQEYEYLQSAVQRFLQPNDIKFLSCLKKDENIYKNQEELGKVVLMEQLRPKLINSQQMSQKMGFRVIPLIDVLEFTNDLVLSALILKKKIDQIVIIPSIRDAEAFLDQNPHFTVLPVDVPSIISLQNGSMYSKPAHPQQSRQSPGGSTVYVHSTKNMKQLEVELQAAREQLVEALKQKEQIDANQSIFDDLQTEIDLKKQQLQTLISNIDALQLNDSSLQLTYQNMQNDFSQQLQQYNIEKQKFLQKQREKEEAHQEIQKYEKYISEFLDQIKNLENQIQNTKTKLEVETQNLNMIKQQKEVILKEIEEKRRQELDQVKLMQQYSIETIETQIANLNIKIKQLESHKDRAQQQLEKVDSEINWKMKTLFEQLTPLTSEIADTPLLQMQKIANCCEFCENGEDTTQVTAKINTKIQETTNFLSDLNKQNQEAERLNFDKLNADFKRANDEYHSAKEKHQFARRQLSEIIPITAKQLIRVSELRQHIETEMCFWFQKFTQLLNLKISLEFKMPPLPSLEKANISLDALDADTKQRYIEVFHNSNQIKYDHGQIEIVGDHRQVNSFSGGEGTFTALSFITSCCKVIQSSYLQIDEWDVFMDAGRRTSAFKMLMEVIFNTGIQCVLVTPNDVDLAVVEQVNRDDLIGIVRLEAIARE</sequence>
<evidence type="ECO:0000256" key="3">
    <source>
        <dbReference type="ARBA" id="ARBA00006793"/>
    </source>
</evidence>
<dbReference type="GO" id="GO:0005524">
    <property type="term" value="F:ATP binding"/>
    <property type="evidence" value="ECO:0007669"/>
    <property type="project" value="UniProtKB-KW"/>
</dbReference>
<name>A0A146K3X9_9EUKA</name>
<evidence type="ECO:0000256" key="10">
    <source>
        <dbReference type="ARBA" id="ARBA00023204"/>
    </source>
</evidence>
<evidence type="ECO:0000256" key="7">
    <source>
        <dbReference type="ARBA" id="ARBA00022840"/>
    </source>
</evidence>
<dbReference type="InterPro" id="IPR027417">
    <property type="entry name" value="P-loop_NTPase"/>
</dbReference>
<keyword evidence="7" id="KW-0067">ATP-binding</keyword>
<dbReference type="GO" id="GO:0003684">
    <property type="term" value="F:damaged DNA binding"/>
    <property type="evidence" value="ECO:0007669"/>
    <property type="project" value="TreeGrafter"/>
</dbReference>
<dbReference type="SUPFAM" id="SSF52540">
    <property type="entry name" value="P-loop containing nucleoside triphosphate hydrolases"/>
    <property type="match status" value="1"/>
</dbReference>
<reference evidence="13" key="1">
    <citation type="submission" date="2015-07" db="EMBL/GenBank/DDBJ databases">
        <title>Adaptation to a free-living lifestyle via gene acquisitions in the diplomonad Trepomonas sp. PC1.</title>
        <authorList>
            <person name="Xu F."/>
            <person name="Jerlstrom-Hultqvist J."/>
            <person name="Kolisko M."/>
            <person name="Simpson A.G.B."/>
            <person name="Roger A.J."/>
            <person name="Svard S.G."/>
            <person name="Andersson J.O."/>
        </authorList>
    </citation>
    <scope>NUCLEOTIDE SEQUENCE</scope>
    <source>
        <strain evidence="13">PC1</strain>
    </source>
</reference>
<evidence type="ECO:0000256" key="2">
    <source>
        <dbReference type="ARBA" id="ARBA00004286"/>
    </source>
</evidence>
<dbReference type="GO" id="GO:0030915">
    <property type="term" value="C:Smc5-Smc6 complex"/>
    <property type="evidence" value="ECO:0007669"/>
    <property type="project" value="TreeGrafter"/>
</dbReference>
<dbReference type="PANTHER" id="PTHR19306">
    <property type="entry name" value="STRUCTURAL MAINTENANCE OF CHROMOSOMES 5,6 SMC5, SMC6"/>
    <property type="match status" value="1"/>
</dbReference>
<keyword evidence="9" id="KW-0233">DNA recombination</keyword>
<evidence type="ECO:0000256" key="5">
    <source>
        <dbReference type="ARBA" id="ARBA00022741"/>
    </source>
</evidence>
<dbReference type="GO" id="GO:0003697">
    <property type="term" value="F:single-stranded DNA binding"/>
    <property type="evidence" value="ECO:0007669"/>
    <property type="project" value="TreeGrafter"/>
</dbReference>
<dbReference type="GO" id="GO:0005634">
    <property type="term" value="C:nucleus"/>
    <property type="evidence" value="ECO:0007669"/>
    <property type="project" value="UniProtKB-SubCell"/>
</dbReference>
<evidence type="ECO:0000256" key="1">
    <source>
        <dbReference type="ARBA" id="ARBA00004123"/>
    </source>
</evidence>
<evidence type="ECO:0000256" key="8">
    <source>
        <dbReference type="ARBA" id="ARBA00023054"/>
    </source>
</evidence>
<dbReference type="AlphaFoldDB" id="A0A146K3X9"/>
<feature type="coiled-coil region" evidence="12">
    <location>
        <begin position="541"/>
        <end position="590"/>
    </location>
</feature>
<keyword evidence="11" id="KW-0539">Nucleus</keyword>
<evidence type="ECO:0000256" key="12">
    <source>
        <dbReference type="SAM" id="Coils"/>
    </source>
</evidence>
<evidence type="ECO:0000256" key="9">
    <source>
        <dbReference type="ARBA" id="ARBA00023172"/>
    </source>
</evidence>
<feature type="coiled-coil region" evidence="12">
    <location>
        <begin position="47"/>
        <end position="95"/>
    </location>
</feature>
<comment type="subcellular location">
    <subcellularLocation>
        <location evidence="2">Chromosome</location>
    </subcellularLocation>
    <subcellularLocation>
        <location evidence="1">Nucleus</location>
    </subcellularLocation>
</comment>
<gene>
    <name evidence="13" type="ORF">TPC1_17346</name>
</gene>
<evidence type="ECO:0000256" key="4">
    <source>
        <dbReference type="ARBA" id="ARBA00022454"/>
    </source>
</evidence>
<accession>A0A146K3X9</accession>
<feature type="non-terminal residue" evidence="13">
    <location>
        <position position="1"/>
    </location>
</feature>
<evidence type="ECO:0000313" key="13">
    <source>
        <dbReference type="EMBL" id="JAP91128.1"/>
    </source>
</evidence>